<dbReference type="SUPFAM" id="SSF103473">
    <property type="entry name" value="MFS general substrate transporter"/>
    <property type="match status" value="1"/>
</dbReference>
<dbReference type="PANTHER" id="PTHR23517">
    <property type="entry name" value="RESISTANCE PROTEIN MDTM, PUTATIVE-RELATED-RELATED"/>
    <property type="match status" value="1"/>
</dbReference>
<feature type="transmembrane region" description="Helical" evidence="7">
    <location>
        <begin position="113"/>
        <end position="135"/>
    </location>
</feature>
<evidence type="ECO:0000256" key="2">
    <source>
        <dbReference type="ARBA" id="ARBA00022448"/>
    </source>
</evidence>
<dbReference type="RefSeq" id="WP_141554504.1">
    <property type="nucleotide sequence ID" value="NZ_CAWNRH010000092.1"/>
</dbReference>
<dbReference type="AlphaFoldDB" id="A0A2D0KNX9"/>
<comment type="caution">
    <text evidence="9">The sequence shown here is derived from an EMBL/GenBank/DDBJ whole genome shotgun (WGS) entry which is preliminary data.</text>
</comment>
<gene>
    <name evidence="9" type="ORF">Xsto_02301</name>
</gene>
<feature type="domain" description="Major facilitator superfamily (MFS) profile" evidence="8">
    <location>
        <begin position="21"/>
        <end position="399"/>
    </location>
</feature>
<evidence type="ECO:0000256" key="4">
    <source>
        <dbReference type="ARBA" id="ARBA00022692"/>
    </source>
</evidence>
<accession>A0A2D0KNX9</accession>
<name>A0A2D0KNX9_9GAMM</name>
<dbReference type="Gene3D" id="1.20.1250.20">
    <property type="entry name" value="MFS general substrate transporter like domains"/>
    <property type="match status" value="1"/>
</dbReference>
<comment type="subcellular location">
    <subcellularLocation>
        <location evidence="1">Cell membrane</location>
        <topology evidence="1">Multi-pass membrane protein</topology>
    </subcellularLocation>
</comment>
<feature type="transmembrane region" description="Helical" evidence="7">
    <location>
        <begin position="346"/>
        <end position="367"/>
    </location>
</feature>
<dbReference type="InterPro" id="IPR036259">
    <property type="entry name" value="MFS_trans_sf"/>
</dbReference>
<feature type="transmembrane region" description="Helical" evidence="7">
    <location>
        <begin position="21"/>
        <end position="39"/>
    </location>
</feature>
<dbReference type="PROSITE" id="PS50850">
    <property type="entry name" value="MFS"/>
    <property type="match status" value="1"/>
</dbReference>
<dbReference type="GO" id="GO:0005886">
    <property type="term" value="C:plasma membrane"/>
    <property type="evidence" value="ECO:0007669"/>
    <property type="project" value="UniProtKB-SubCell"/>
</dbReference>
<keyword evidence="3" id="KW-1003">Cell membrane</keyword>
<feature type="transmembrane region" description="Helical" evidence="7">
    <location>
        <begin position="309"/>
        <end position="334"/>
    </location>
</feature>
<feature type="transmembrane region" description="Helical" evidence="7">
    <location>
        <begin position="51"/>
        <end position="76"/>
    </location>
</feature>
<evidence type="ECO:0000256" key="6">
    <source>
        <dbReference type="ARBA" id="ARBA00023136"/>
    </source>
</evidence>
<feature type="transmembrane region" description="Helical" evidence="7">
    <location>
        <begin position="174"/>
        <end position="193"/>
    </location>
</feature>
<dbReference type="PROSITE" id="PS00216">
    <property type="entry name" value="SUGAR_TRANSPORT_1"/>
    <property type="match status" value="1"/>
</dbReference>
<feature type="transmembrane region" description="Helical" evidence="7">
    <location>
        <begin position="256"/>
        <end position="275"/>
    </location>
</feature>
<dbReference type="InterPro" id="IPR020846">
    <property type="entry name" value="MFS_dom"/>
</dbReference>
<dbReference type="GO" id="GO:0022857">
    <property type="term" value="F:transmembrane transporter activity"/>
    <property type="evidence" value="ECO:0007669"/>
    <property type="project" value="InterPro"/>
</dbReference>
<reference evidence="9 10" key="1">
    <citation type="journal article" date="2017" name="Nat. Microbiol.">
        <title>Natural product diversity associated with the nematode symbionts Photorhabdus and Xenorhabdus.</title>
        <authorList>
            <person name="Tobias N.J."/>
            <person name="Wolff H."/>
            <person name="Djahanschiri B."/>
            <person name="Grundmann F."/>
            <person name="Kronenwerth M."/>
            <person name="Shi Y.M."/>
            <person name="Simonyi S."/>
            <person name="Grun P."/>
            <person name="Shapiro-Ilan D."/>
            <person name="Pidot S.J."/>
            <person name="Stinear T.P."/>
            <person name="Ebersberger I."/>
            <person name="Bode H.B."/>
        </authorList>
    </citation>
    <scope>NUCLEOTIDE SEQUENCE [LARGE SCALE GENOMIC DNA]</scope>
    <source>
        <strain evidence="9 10">DSM 17904</strain>
    </source>
</reference>
<keyword evidence="5 7" id="KW-1133">Transmembrane helix</keyword>
<evidence type="ECO:0000256" key="5">
    <source>
        <dbReference type="ARBA" id="ARBA00022989"/>
    </source>
</evidence>
<evidence type="ECO:0000313" key="10">
    <source>
        <dbReference type="Proteomes" id="UP000222366"/>
    </source>
</evidence>
<dbReference type="Proteomes" id="UP000222366">
    <property type="component" value="Unassembled WGS sequence"/>
</dbReference>
<dbReference type="Pfam" id="PF07690">
    <property type="entry name" value="MFS_1"/>
    <property type="match status" value="1"/>
</dbReference>
<evidence type="ECO:0000256" key="7">
    <source>
        <dbReference type="SAM" id="Phobius"/>
    </source>
</evidence>
<feature type="transmembrane region" description="Helical" evidence="7">
    <location>
        <begin position="147"/>
        <end position="168"/>
    </location>
</feature>
<evidence type="ECO:0000256" key="3">
    <source>
        <dbReference type="ARBA" id="ARBA00022475"/>
    </source>
</evidence>
<dbReference type="InterPro" id="IPR011701">
    <property type="entry name" value="MFS"/>
</dbReference>
<evidence type="ECO:0000313" key="9">
    <source>
        <dbReference type="EMBL" id="PHM65153.1"/>
    </source>
</evidence>
<dbReference type="PANTHER" id="PTHR23517:SF13">
    <property type="entry name" value="MAJOR FACILITATOR SUPERFAMILY MFS_1"/>
    <property type="match status" value="1"/>
</dbReference>
<evidence type="ECO:0000256" key="1">
    <source>
        <dbReference type="ARBA" id="ARBA00004651"/>
    </source>
</evidence>
<feature type="transmembrane region" description="Helical" evidence="7">
    <location>
        <begin position="229"/>
        <end position="250"/>
    </location>
</feature>
<keyword evidence="4 7" id="KW-0812">Transmembrane</keyword>
<feature type="transmembrane region" description="Helical" evidence="7">
    <location>
        <begin position="88"/>
        <end position="107"/>
    </location>
</feature>
<feature type="transmembrane region" description="Helical" evidence="7">
    <location>
        <begin position="282"/>
        <end position="303"/>
    </location>
</feature>
<keyword evidence="6 7" id="KW-0472">Membrane</keyword>
<keyword evidence="2" id="KW-0813">Transport</keyword>
<dbReference type="InterPro" id="IPR050171">
    <property type="entry name" value="MFS_Transporters"/>
</dbReference>
<sequence length="407" mass="43151">MSNNTPDSCPQSHNNRMSYQAATVLHAITLMAFLAASSAPTPLYRIYQHEWGFSSTLLAVIFAAYALALLLALLIAGRLSDHIGRRPVISLALLLQIISMSTFLLASDPAWLVGARIIQGLATGLATASVGAALLDMNRERGALINSIAPMLGMAAGALGSTTLLVFAPGPLHTIYVLLLIVFLVVFILTQLAPETVQRRSGAWESLRPRIMVPVQARNALRAITPANFAVWMIGGFYLSLMPSLIVATTHTTSPWMGGLSVAALTLSGAIAIIAARKLTSFMTLLSGELALATGLLLILLAANREYVMLLLIGSVITGFGFGATFLGAIRTVLPLAEPHERGGLMGAFYIESYLANSVPTIAIGYFAHQSGLLVAVNVYGAVIIALVLLAILLTILNKNISIPLRK</sequence>
<organism evidence="9 10">
    <name type="scientific">Xenorhabdus stockiae</name>
    <dbReference type="NCBI Taxonomy" id="351614"/>
    <lineage>
        <taxon>Bacteria</taxon>
        <taxon>Pseudomonadati</taxon>
        <taxon>Pseudomonadota</taxon>
        <taxon>Gammaproteobacteria</taxon>
        <taxon>Enterobacterales</taxon>
        <taxon>Morganellaceae</taxon>
        <taxon>Xenorhabdus</taxon>
    </lineage>
</organism>
<protein>
    <submittedName>
        <fullName evidence="9">Multidrug efflux system protein MdtL</fullName>
    </submittedName>
</protein>
<evidence type="ECO:0000259" key="8">
    <source>
        <dbReference type="PROSITE" id="PS50850"/>
    </source>
</evidence>
<proteinExistence type="predicted"/>
<feature type="transmembrane region" description="Helical" evidence="7">
    <location>
        <begin position="373"/>
        <end position="397"/>
    </location>
</feature>
<keyword evidence="10" id="KW-1185">Reference proteome</keyword>
<dbReference type="InterPro" id="IPR005829">
    <property type="entry name" value="Sugar_transporter_CS"/>
</dbReference>
<dbReference type="EMBL" id="NJAJ01000019">
    <property type="protein sequence ID" value="PHM65153.1"/>
    <property type="molecule type" value="Genomic_DNA"/>
</dbReference>